<dbReference type="SUPFAM" id="SSF54236">
    <property type="entry name" value="Ubiquitin-like"/>
    <property type="match status" value="1"/>
</dbReference>
<evidence type="ECO:0000256" key="2">
    <source>
        <dbReference type="ARBA" id="ARBA00022723"/>
    </source>
</evidence>
<keyword evidence="4" id="KW-0862">Zinc</keyword>
<organism evidence="10">
    <name type="scientific">Trichuris suis</name>
    <name type="common">pig whipworm</name>
    <dbReference type="NCBI Taxonomy" id="68888"/>
    <lineage>
        <taxon>Eukaryota</taxon>
        <taxon>Metazoa</taxon>
        <taxon>Ecdysozoa</taxon>
        <taxon>Nematoda</taxon>
        <taxon>Enoplea</taxon>
        <taxon>Dorylaimia</taxon>
        <taxon>Trichinellida</taxon>
        <taxon>Trichuridae</taxon>
        <taxon>Trichuris</taxon>
    </lineage>
</organism>
<dbReference type="Proteomes" id="UP000030764">
    <property type="component" value="Unassembled WGS sequence"/>
</dbReference>
<dbReference type="PROSITE" id="PS50053">
    <property type="entry name" value="UBIQUITIN_2"/>
    <property type="match status" value="1"/>
</dbReference>
<keyword evidence="11" id="KW-1185">Reference proteome</keyword>
<dbReference type="EMBL" id="KL367524">
    <property type="protein sequence ID" value="KFD66456.1"/>
    <property type="molecule type" value="Genomic_DNA"/>
</dbReference>
<dbReference type="AlphaFoldDB" id="A0A085NAG0"/>
<reference evidence="10 11" key="1">
    <citation type="journal article" date="2014" name="Nat. Genet.">
        <title>Genome and transcriptome of the porcine whipworm Trichuris suis.</title>
        <authorList>
            <person name="Jex A.R."/>
            <person name="Nejsum P."/>
            <person name="Schwarz E.M."/>
            <person name="Hu L."/>
            <person name="Young N.D."/>
            <person name="Hall R.S."/>
            <person name="Korhonen P.K."/>
            <person name="Liao S."/>
            <person name="Thamsborg S."/>
            <person name="Xia J."/>
            <person name="Xu P."/>
            <person name="Wang S."/>
            <person name="Scheerlinck J.P."/>
            <person name="Hofmann A."/>
            <person name="Sternberg P.W."/>
            <person name="Wang J."/>
            <person name="Gasser R.B."/>
        </authorList>
    </citation>
    <scope>NUCLEOTIDE SEQUENCE [LARGE SCALE GENOMIC DNA]</scope>
    <source>
        <strain evidence="10">DCEP-RM93F</strain>
        <strain evidence="9">DCEP-RM93M</strain>
    </source>
</reference>
<dbReference type="InterPro" id="IPR013083">
    <property type="entry name" value="Znf_RING/FYVE/PHD"/>
</dbReference>
<dbReference type="InterPro" id="IPR001841">
    <property type="entry name" value="Znf_RING"/>
</dbReference>
<dbReference type="Pfam" id="PF00097">
    <property type="entry name" value="zf-C3HC4"/>
    <property type="match status" value="1"/>
</dbReference>
<proteinExistence type="predicted"/>
<evidence type="ECO:0000313" key="9">
    <source>
        <dbReference type="EMBL" id="KFD53428.1"/>
    </source>
</evidence>
<evidence type="ECO:0000256" key="3">
    <source>
        <dbReference type="ARBA" id="ARBA00022771"/>
    </source>
</evidence>
<sequence length="299" mass="33960">MSQEDHHFGKRSQEGRITLPLRQIIPHLLCRICNGYLVDAISLLDCNHSFCRSCFLEYIKKKCNCPVCGNFLNKNKLETCFKNDWLLQSMVYKIIPALQMAEERDRKTVYEKLRASSTNLQVLIQRLVAAGRLDNQTELLPLTDKRFGLSLQVCTPNEPISLGFEFPIPEGYFKNGGGMKAHDVVVETMLRTPEGMVPSTQCFFTTFAKATISTFKKLLMIKYSLSPPSDIEIVYGGEILRDDYSLGDIVQIFLGGVKKYLHFYFQAVKPADPASMMPQLIPETIPTKVPKMDDSKQSR</sequence>
<dbReference type="InterPro" id="IPR051507">
    <property type="entry name" value="PcG_RING_finger"/>
</dbReference>
<comment type="subcellular location">
    <subcellularLocation>
        <location evidence="1">Nucleus</location>
    </subcellularLocation>
</comment>
<evidence type="ECO:0000259" key="8">
    <source>
        <dbReference type="PROSITE" id="PS50089"/>
    </source>
</evidence>
<evidence type="ECO:0000256" key="5">
    <source>
        <dbReference type="ARBA" id="ARBA00023242"/>
    </source>
</evidence>
<dbReference type="Gene3D" id="3.10.20.90">
    <property type="entry name" value="Phosphatidylinositol 3-kinase Catalytic Subunit, Chain A, domain 1"/>
    <property type="match status" value="1"/>
</dbReference>
<dbReference type="Gene3D" id="3.30.40.10">
    <property type="entry name" value="Zinc/RING finger domain, C3HC4 (zinc finger)"/>
    <property type="match status" value="1"/>
</dbReference>
<evidence type="ECO:0000256" key="1">
    <source>
        <dbReference type="ARBA" id="ARBA00004123"/>
    </source>
</evidence>
<dbReference type="PANTHER" id="PTHR45893">
    <property type="entry name" value="POLYCOMB GROUP RING FINGER PROTEIN"/>
    <property type="match status" value="1"/>
</dbReference>
<keyword evidence="5" id="KW-0539">Nucleus</keyword>
<dbReference type="GO" id="GO:0008270">
    <property type="term" value="F:zinc ion binding"/>
    <property type="evidence" value="ECO:0007669"/>
    <property type="project" value="UniProtKB-KW"/>
</dbReference>
<evidence type="ECO:0000256" key="6">
    <source>
        <dbReference type="PROSITE-ProRule" id="PRU00175"/>
    </source>
</evidence>
<keyword evidence="3 6" id="KW-0863">Zinc-finger</keyword>
<name>A0A085NAG0_9BILA</name>
<evidence type="ECO:0000313" key="10">
    <source>
        <dbReference type="EMBL" id="KFD66456.1"/>
    </source>
</evidence>
<dbReference type="FunFam" id="3.30.40.10:FF:000033">
    <property type="entry name" value="Polycomb group RING finger protein 3"/>
    <property type="match status" value="1"/>
</dbReference>
<evidence type="ECO:0008006" key="12">
    <source>
        <dbReference type="Google" id="ProtNLM"/>
    </source>
</evidence>
<keyword evidence="2" id="KW-0479">Metal-binding</keyword>
<evidence type="ECO:0000256" key="4">
    <source>
        <dbReference type="ARBA" id="ARBA00022833"/>
    </source>
</evidence>
<dbReference type="Proteomes" id="UP000030758">
    <property type="component" value="Unassembled WGS sequence"/>
</dbReference>
<dbReference type="CDD" id="cd17082">
    <property type="entry name" value="RAWUL_PCGF2_like"/>
    <property type="match status" value="1"/>
</dbReference>
<dbReference type="PROSITE" id="PS50089">
    <property type="entry name" value="ZF_RING_2"/>
    <property type="match status" value="1"/>
</dbReference>
<dbReference type="SMART" id="SM00184">
    <property type="entry name" value="RING"/>
    <property type="match status" value="1"/>
</dbReference>
<dbReference type="InterPro" id="IPR018957">
    <property type="entry name" value="Znf_C3HC4_RING-type"/>
</dbReference>
<evidence type="ECO:0000313" key="11">
    <source>
        <dbReference type="Proteomes" id="UP000030764"/>
    </source>
</evidence>
<dbReference type="EMBL" id="KL363217">
    <property type="protein sequence ID" value="KFD53428.1"/>
    <property type="molecule type" value="Genomic_DNA"/>
</dbReference>
<evidence type="ECO:0000259" key="7">
    <source>
        <dbReference type="PROSITE" id="PS50053"/>
    </source>
</evidence>
<dbReference type="GO" id="GO:0031519">
    <property type="term" value="C:PcG protein complex"/>
    <property type="evidence" value="ECO:0007669"/>
    <property type="project" value="UniProtKB-ARBA"/>
</dbReference>
<dbReference type="InterPro" id="IPR029071">
    <property type="entry name" value="Ubiquitin-like_domsf"/>
</dbReference>
<dbReference type="SUPFAM" id="SSF57850">
    <property type="entry name" value="RING/U-box"/>
    <property type="match status" value="1"/>
</dbReference>
<feature type="domain" description="Ubiquitin-like" evidence="7">
    <location>
        <begin position="186"/>
        <end position="248"/>
    </location>
</feature>
<feature type="domain" description="RING-type" evidence="8">
    <location>
        <begin position="30"/>
        <end position="68"/>
    </location>
</feature>
<accession>A0A085NAG0</accession>
<protein>
    <recommendedName>
        <fullName evidence="12">RING-type domain-containing protein</fullName>
    </recommendedName>
</protein>
<gene>
    <name evidence="9" type="ORF">M513_05692</name>
    <name evidence="10" type="ORF">M514_05692</name>
</gene>
<dbReference type="InterPro" id="IPR000626">
    <property type="entry name" value="Ubiquitin-like_dom"/>
</dbReference>